<feature type="region of interest" description="Disordered" evidence="1">
    <location>
        <begin position="134"/>
        <end position="154"/>
    </location>
</feature>
<keyword evidence="4" id="KW-1185">Reference proteome</keyword>
<dbReference type="SUPFAM" id="SSF51120">
    <property type="entry name" value="beta-Roll"/>
    <property type="match status" value="2"/>
</dbReference>
<dbReference type="RefSeq" id="WP_118928172.1">
    <property type="nucleotide sequence ID" value="NZ_QXGH01000035.1"/>
</dbReference>
<evidence type="ECO:0000256" key="2">
    <source>
        <dbReference type="SAM" id="SignalP"/>
    </source>
</evidence>
<dbReference type="AlphaFoldDB" id="A0A417XUW4"/>
<protein>
    <recommendedName>
        <fullName evidence="5">Calcium-binding protein</fullName>
    </recommendedName>
</protein>
<gene>
    <name evidence="3" type="ORF">D0Z08_25885</name>
</gene>
<dbReference type="InterPro" id="IPR011049">
    <property type="entry name" value="Serralysin-like_metalloprot_C"/>
</dbReference>
<evidence type="ECO:0000313" key="3">
    <source>
        <dbReference type="EMBL" id="RHW24153.1"/>
    </source>
</evidence>
<feature type="signal peptide" evidence="2">
    <location>
        <begin position="1"/>
        <end position="25"/>
    </location>
</feature>
<organism evidence="3 4">
    <name type="scientific">Nocardioides immobilis</name>
    <dbReference type="NCBI Taxonomy" id="2049295"/>
    <lineage>
        <taxon>Bacteria</taxon>
        <taxon>Bacillati</taxon>
        <taxon>Actinomycetota</taxon>
        <taxon>Actinomycetes</taxon>
        <taxon>Propionibacteriales</taxon>
        <taxon>Nocardioidaceae</taxon>
        <taxon>Nocardioides</taxon>
    </lineage>
</organism>
<name>A0A417XUW4_9ACTN</name>
<dbReference type="OrthoDB" id="3770654at2"/>
<sequence length="441" mass="45091">MRRSRQAFCLSAVALAVAGVGLSGSAEVVAVGAEFCHGHEATIVGTPGADIDGTDGPDVIVTNGAFVTDAGDGDDLICVTGGTRKEDADVYADAGDDVIDTSASGAGSARVDLGTGDDTYLGGPGPDRVFAADSELSPRGQGSDTVTTAGGDDWVVTGGVPGDRDHDAIDLGSGDDEVGLEGPGDPALPIQGGSGSDEIEFGRSTMRRAWAIDNAAGQATYAGEPVLTWSGMESFELTPWGGWVAPSFVGGDGPEKVFSVVPLTSVDLGGGDDRIAFHLHTKRLVDHATYDGGAGTDSFILNAGAGDQARRVDLDLVGGSLLFRPADEAVRARIGEFERYRLSAWRLDVAGTAAPEHVLWIGCRGVVAGGPGDDILEAIAPADVECGYLGDDAEAVARGGPGDDTLVGEYMPDILIGGPGTDYANGRRNHDRCVAETVVRC</sequence>
<dbReference type="PRINTS" id="PR00313">
    <property type="entry name" value="CABNDNGRPT"/>
</dbReference>
<accession>A0A417XUW4</accession>
<proteinExistence type="predicted"/>
<reference evidence="3 4" key="1">
    <citation type="submission" date="2018-09" db="EMBL/GenBank/DDBJ databases">
        <title>Genome sequencing of Nocardioides immobilis CCTCC AB 2017083 for comparison to Nocardioides silvaticus.</title>
        <authorList>
            <person name="Li C."/>
            <person name="Wang G."/>
        </authorList>
    </citation>
    <scope>NUCLEOTIDE SEQUENCE [LARGE SCALE GENOMIC DNA]</scope>
    <source>
        <strain evidence="3 4">CCTCC AB 2017083</strain>
    </source>
</reference>
<dbReference type="EMBL" id="QXGH01000035">
    <property type="protein sequence ID" value="RHW24153.1"/>
    <property type="molecule type" value="Genomic_DNA"/>
</dbReference>
<dbReference type="Gene3D" id="2.160.20.160">
    <property type="match status" value="1"/>
</dbReference>
<comment type="caution">
    <text evidence="3">The sequence shown here is derived from an EMBL/GenBank/DDBJ whole genome shotgun (WGS) entry which is preliminary data.</text>
</comment>
<evidence type="ECO:0000313" key="4">
    <source>
        <dbReference type="Proteomes" id="UP000283644"/>
    </source>
</evidence>
<evidence type="ECO:0008006" key="5">
    <source>
        <dbReference type="Google" id="ProtNLM"/>
    </source>
</evidence>
<evidence type="ECO:0000256" key="1">
    <source>
        <dbReference type="SAM" id="MobiDB-lite"/>
    </source>
</evidence>
<dbReference type="Gene3D" id="2.150.10.10">
    <property type="entry name" value="Serralysin-like metalloprotease, C-terminal"/>
    <property type="match status" value="1"/>
</dbReference>
<keyword evidence="2" id="KW-0732">Signal</keyword>
<feature type="chain" id="PRO_5039169607" description="Calcium-binding protein" evidence="2">
    <location>
        <begin position="26"/>
        <end position="441"/>
    </location>
</feature>
<dbReference type="Proteomes" id="UP000283644">
    <property type="component" value="Unassembled WGS sequence"/>
</dbReference>